<dbReference type="OrthoDB" id="7386960at2"/>
<evidence type="ECO:0000256" key="2">
    <source>
        <dbReference type="ARBA" id="ARBA00022448"/>
    </source>
</evidence>
<evidence type="ECO:0000256" key="1">
    <source>
        <dbReference type="ARBA" id="ARBA00004571"/>
    </source>
</evidence>
<dbReference type="SUPFAM" id="SSF56935">
    <property type="entry name" value="Porins"/>
    <property type="match status" value="1"/>
</dbReference>
<dbReference type="Pfam" id="PF00593">
    <property type="entry name" value="TonB_dep_Rec_b-barrel"/>
    <property type="match status" value="1"/>
</dbReference>
<protein>
    <submittedName>
        <fullName evidence="16">Outer membrane receptor proteins, mostly Fe transport</fullName>
    </submittedName>
</protein>
<keyword evidence="8" id="KW-0406">Ion transport</keyword>
<keyword evidence="4" id="KW-0410">Iron transport</keyword>
<dbReference type="GO" id="GO:0015344">
    <property type="term" value="F:siderophore uptake transmembrane transporter activity"/>
    <property type="evidence" value="ECO:0007669"/>
    <property type="project" value="TreeGrafter"/>
</dbReference>
<evidence type="ECO:0000256" key="6">
    <source>
        <dbReference type="ARBA" id="ARBA00022729"/>
    </source>
</evidence>
<evidence type="ECO:0000256" key="13">
    <source>
        <dbReference type="SAM" id="SignalP"/>
    </source>
</evidence>
<gene>
    <name evidence="16" type="ORF">SAMN06297280_1294</name>
</gene>
<dbReference type="PANTHER" id="PTHR32552:SF89">
    <property type="entry name" value="CATECHOLATE SIDEROPHORE RECEPTOR FIU"/>
    <property type="match status" value="1"/>
</dbReference>
<feature type="domain" description="TonB-dependent receptor-like beta-barrel" evidence="14">
    <location>
        <begin position="276"/>
        <end position="721"/>
    </location>
</feature>
<comment type="subcellular location">
    <subcellularLocation>
        <location evidence="1">Cell outer membrane</location>
        <topology evidence="1">Multi-pass membrane protein</topology>
    </subcellularLocation>
</comment>
<evidence type="ECO:0000256" key="9">
    <source>
        <dbReference type="ARBA" id="ARBA00023077"/>
    </source>
</evidence>
<dbReference type="InterPro" id="IPR037066">
    <property type="entry name" value="Plug_dom_sf"/>
</dbReference>
<keyword evidence="2" id="KW-0813">Transport</keyword>
<reference evidence="17" key="1">
    <citation type="submission" date="2017-09" db="EMBL/GenBank/DDBJ databases">
        <authorList>
            <person name="Varghese N."/>
            <person name="Submissions S."/>
        </authorList>
    </citation>
    <scope>NUCLEOTIDE SEQUENCE [LARGE SCALE GENOMIC DNA]</scope>
    <source>
        <strain evidence="17">CGMCC 1.12461</strain>
    </source>
</reference>
<evidence type="ECO:0000256" key="3">
    <source>
        <dbReference type="ARBA" id="ARBA00022452"/>
    </source>
</evidence>
<dbReference type="InterPro" id="IPR039426">
    <property type="entry name" value="TonB-dep_rcpt-like"/>
</dbReference>
<evidence type="ECO:0000259" key="14">
    <source>
        <dbReference type="Pfam" id="PF00593"/>
    </source>
</evidence>
<feature type="signal peptide" evidence="13">
    <location>
        <begin position="1"/>
        <end position="22"/>
    </location>
</feature>
<evidence type="ECO:0000259" key="15">
    <source>
        <dbReference type="Pfam" id="PF07715"/>
    </source>
</evidence>
<dbReference type="PANTHER" id="PTHR32552">
    <property type="entry name" value="FERRICHROME IRON RECEPTOR-RELATED"/>
    <property type="match status" value="1"/>
</dbReference>
<organism evidence="16 17">
    <name type="scientific">Arsukibacterium tuosuense</name>
    <dbReference type="NCBI Taxonomy" id="1323745"/>
    <lineage>
        <taxon>Bacteria</taxon>
        <taxon>Pseudomonadati</taxon>
        <taxon>Pseudomonadota</taxon>
        <taxon>Gammaproteobacteria</taxon>
        <taxon>Chromatiales</taxon>
        <taxon>Chromatiaceae</taxon>
        <taxon>Arsukibacterium</taxon>
    </lineage>
</organism>
<dbReference type="Gene3D" id="2.40.170.20">
    <property type="entry name" value="TonB-dependent receptor, beta-barrel domain"/>
    <property type="match status" value="1"/>
</dbReference>
<evidence type="ECO:0000313" key="16">
    <source>
        <dbReference type="EMBL" id="SNY49218.1"/>
    </source>
</evidence>
<evidence type="ECO:0000313" key="17">
    <source>
        <dbReference type="Proteomes" id="UP000219353"/>
    </source>
</evidence>
<dbReference type="InterPro" id="IPR000531">
    <property type="entry name" value="Beta-barrel_TonB"/>
</dbReference>
<evidence type="ECO:0000256" key="8">
    <source>
        <dbReference type="ARBA" id="ARBA00023065"/>
    </source>
</evidence>
<comment type="similarity">
    <text evidence="12">Belongs to the TonB-dependent receptor family.</text>
</comment>
<keyword evidence="10 12" id="KW-0472">Membrane</keyword>
<keyword evidence="3" id="KW-1134">Transmembrane beta strand</keyword>
<evidence type="ECO:0000256" key="10">
    <source>
        <dbReference type="ARBA" id="ARBA00023136"/>
    </source>
</evidence>
<dbReference type="AlphaFoldDB" id="A0A285IML7"/>
<dbReference type="Proteomes" id="UP000219353">
    <property type="component" value="Unassembled WGS sequence"/>
</dbReference>
<keyword evidence="9 12" id="KW-0798">TonB box</keyword>
<keyword evidence="5" id="KW-0812">Transmembrane</keyword>
<dbReference type="RefSeq" id="WP_097110579.1">
    <property type="nucleotide sequence ID" value="NZ_OBEB01000002.1"/>
</dbReference>
<name>A0A285IML7_9GAMM</name>
<keyword evidence="6 13" id="KW-0732">Signal</keyword>
<dbReference type="InterPro" id="IPR036942">
    <property type="entry name" value="Beta-barrel_TonB_sf"/>
</dbReference>
<proteinExistence type="inferred from homology"/>
<evidence type="ECO:0000256" key="11">
    <source>
        <dbReference type="ARBA" id="ARBA00023237"/>
    </source>
</evidence>
<accession>A0A285IML7</accession>
<dbReference type="EMBL" id="OBEB01000002">
    <property type="protein sequence ID" value="SNY49218.1"/>
    <property type="molecule type" value="Genomic_DNA"/>
</dbReference>
<keyword evidence="7" id="KW-0408">Iron</keyword>
<keyword evidence="16" id="KW-0675">Receptor</keyword>
<evidence type="ECO:0000256" key="4">
    <source>
        <dbReference type="ARBA" id="ARBA00022496"/>
    </source>
</evidence>
<dbReference type="InterPro" id="IPR012910">
    <property type="entry name" value="Plug_dom"/>
</dbReference>
<evidence type="ECO:0000256" key="12">
    <source>
        <dbReference type="RuleBase" id="RU003357"/>
    </source>
</evidence>
<keyword evidence="11" id="KW-0998">Cell outer membrane</keyword>
<sequence length="756" mass="82272">MALKLNKITTAMVMLFSLPVAAQQSSDSEAASRTENNQIEQIVVTGKASGMTGLKVDTSYAVTNVSAENITRLSPKSTAELFTVVPGVWAESSGGVAGANVFVRGFPSTGDAPFLTIQLNGAPIFPPPTLSFLENSSIFRLDETIHFMEALRGGSTPVLSNGQPGLTTNFLLKEGSDITEGLVKFSTSSYGLRRVDGVISGEIADDLYIMAGGYISSSEGPREVGFNAEEGHQFTINLTKDLDNGKINVYTRQTDDSGVWHLPVPINVAGVDNSYSQIGPNNRLGRIAFGPDNQQQSYDFGDGRGWKGGITGGTIDLDLTDSWRLMYRFSHIAGEANTFGLVSEGGATTLGNVAGVNGPVTGAVSGDSYDNDTVVQQIGRWVVLKDIEAFTNDIAFSKTTDKAVFTLGYYATNFSVQDWWSIGNQQWHVVEKGGEALVGIDCNDSLASCSWNYDIDATGDGNTSAFYGALEYQFNDQWRVDAGLRRENHKITYVVDEGLTGAISKAIDYDESEIAWTAGVNWMWQPNMGMFARINKGNKMPFFDDFRDNFGAFESGDKLIKEVTQYELGYKWAEQNYSLYVTGFANEVDGELFVSRPGAPAEVLTTEALGVEIDANYRADNGFAINLNATLQDTEITNHPDPLIIGKQAIRQPEWMLRMTPSYGFELQDMYATVYGTLASVGDRFGDNGNTVKLEGYTKIDLGLQLELTEQLKAQLAVSNLTDKDGITEGDPRSAGSPNGRYIMPRSVEFSISYTF</sequence>
<feature type="domain" description="TonB-dependent receptor plug" evidence="15">
    <location>
        <begin position="56"/>
        <end position="165"/>
    </location>
</feature>
<dbReference type="Pfam" id="PF07715">
    <property type="entry name" value="Plug"/>
    <property type="match status" value="1"/>
</dbReference>
<evidence type="ECO:0000256" key="7">
    <source>
        <dbReference type="ARBA" id="ARBA00023004"/>
    </source>
</evidence>
<dbReference type="Gene3D" id="2.170.130.10">
    <property type="entry name" value="TonB-dependent receptor, plug domain"/>
    <property type="match status" value="1"/>
</dbReference>
<dbReference type="GO" id="GO:0009279">
    <property type="term" value="C:cell outer membrane"/>
    <property type="evidence" value="ECO:0007669"/>
    <property type="project" value="UniProtKB-SubCell"/>
</dbReference>
<evidence type="ECO:0000256" key="5">
    <source>
        <dbReference type="ARBA" id="ARBA00022692"/>
    </source>
</evidence>
<feature type="chain" id="PRO_5013193708" evidence="13">
    <location>
        <begin position="23"/>
        <end position="756"/>
    </location>
</feature>
<keyword evidence="17" id="KW-1185">Reference proteome</keyword>